<dbReference type="RefSeq" id="WP_047253869.1">
    <property type="nucleotide sequence ID" value="NZ_CP011545.1"/>
</dbReference>
<dbReference type="PATRIC" id="fig|136857.5.peg.2324"/>
<name>A0A0G3H8P2_9CORY</name>
<dbReference type="AlphaFoldDB" id="A0A0G3H8P2"/>
<dbReference type="NCBIfam" id="NF033938">
    <property type="entry name" value="porH_2"/>
    <property type="match status" value="1"/>
</dbReference>
<dbReference type="EMBL" id="CP011545">
    <property type="protein sequence ID" value="AKK09761.1"/>
    <property type="molecule type" value="Genomic_DNA"/>
</dbReference>
<evidence type="ECO:0000313" key="2">
    <source>
        <dbReference type="Proteomes" id="UP000035540"/>
    </source>
</evidence>
<reference evidence="1 2" key="1">
    <citation type="journal article" date="2015" name="Genome Announc.">
        <title>Complete Genome Sequence of the Type Strain Corynebacterium testudinoris DSM 44614, Recovered from Necrotic Lesions in the Mouth of a Tortoise.</title>
        <authorList>
            <person name="Ruckert C."/>
            <person name="Kriete M."/>
            <person name="Jaenicke S."/>
            <person name="Winkler A."/>
            <person name="Tauch A."/>
        </authorList>
    </citation>
    <scope>NUCLEOTIDE SEQUENCE [LARGE SCALE GENOMIC DNA]</scope>
    <source>
        <strain evidence="1 2">DSM 44614</strain>
    </source>
</reference>
<sequence length="60" mass="6716">MDLDFIQENLGNFATFGKNVGKAFQEIPLLLKGFVDFFDNFGNLSSNAEFTSSKEFTGKE</sequence>
<accession>A0A0G3H8P2</accession>
<dbReference type="KEGG" id="cted:CTEST_11770"/>
<gene>
    <name evidence="1" type="ORF">CTEST_11770</name>
</gene>
<protein>
    <submittedName>
        <fullName evidence="1">Uncharacterized protein</fullName>
    </submittedName>
</protein>
<evidence type="ECO:0000313" key="1">
    <source>
        <dbReference type="EMBL" id="AKK09761.1"/>
    </source>
</evidence>
<reference evidence="2" key="2">
    <citation type="submission" date="2015-05" db="EMBL/GenBank/DDBJ databases">
        <title>Complete genome sequence of Corynebacterium testudinoris DSM 44614, recovered from necrotic lesions in the mouth of a tortoise.</title>
        <authorList>
            <person name="Ruckert C."/>
            <person name="Albersmeier A."/>
            <person name="Winkler A."/>
            <person name="Tauch A."/>
        </authorList>
    </citation>
    <scope>NUCLEOTIDE SEQUENCE [LARGE SCALE GENOMIC DNA]</scope>
    <source>
        <strain evidence="2">DSM 44614</strain>
    </source>
</reference>
<dbReference type="Proteomes" id="UP000035540">
    <property type="component" value="Chromosome"/>
</dbReference>
<dbReference type="OrthoDB" id="4426216at2"/>
<organism evidence="1 2">
    <name type="scientific">Corynebacterium testudinoris</name>
    <dbReference type="NCBI Taxonomy" id="136857"/>
    <lineage>
        <taxon>Bacteria</taxon>
        <taxon>Bacillati</taxon>
        <taxon>Actinomycetota</taxon>
        <taxon>Actinomycetes</taxon>
        <taxon>Mycobacteriales</taxon>
        <taxon>Corynebacteriaceae</taxon>
        <taxon>Corynebacterium</taxon>
    </lineage>
</organism>
<proteinExistence type="predicted"/>
<keyword evidence="2" id="KW-1185">Reference proteome</keyword>